<dbReference type="SUPFAM" id="SSF52833">
    <property type="entry name" value="Thioredoxin-like"/>
    <property type="match status" value="1"/>
</dbReference>
<dbReference type="PROSITE" id="PS50404">
    <property type="entry name" value="GST_NTER"/>
    <property type="match status" value="1"/>
</dbReference>
<evidence type="ECO:0000259" key="2">
    <source>
        <dbReference type="PROSITE" id="PS50405"/>
    </source>
</evidence>
<dbReference type="InterPro" id="IPR004046">
    <property type="entry name" value="GST_C"/>
</dbReference>
<dbReference type="Gene3D" id="1.20.1050.10">
    <property type="match status" value="1"/>
</dbReference>
<dbReference type="InterPro" id="IPR050213">
    <property type="entry name" value="GST_superfamily"/>
</dbReference>
<organism evidence="3 4">
    <name type="scientific">Actinomortierella ambigua</name>
    <dbReference type="NCBI Taxonomy" id="1343610"/>
    <lineage>
        <taxon>Eukaryota</taxon>
        <taxon>Fungi</taxon>
        <taxon>Fungi incertae sedis</taxon>
        <taxon>Mucoromycota</taxon>
        <taxon>Mortierellomycotina</taxon>
        <taxon>Mortierellomycetes</taxon>
        <taxon>Mortierellales</taxon>
        <taxon>Mortierellaceae</taxon>
        <taxon>Actinomortierella</taxon>
    </lineage>
</organism>
<proteinExistence type="predicted"/>
<feature type="domain" description="GST N-terminal" evidence="1">
    <location>
        <begin position="26"/>
        <end position="110"/>
    </location>
</feature>
<comment type="caution">
    <text evidence="3">The sequence shown here is derived from an EMBL/GenBank/DDBJ whole genome shotgun (WGS) entry which is preliminary data.</text>
</comment>
<dbReference type="Pfam" id="PF14497">
    <property type="entry name" value="GST_C_3"/>
    <property type="match status" value="1"/>
</dbReference>
<dbReference type="InterPro" id="IPR010987">
    <property type="entry name" value="Glutathione-S-Trfase_C-like"/>
</dbReference>
<evidence type="ECO:0000313" key="4">
    <source>
        <dbReference type="Proteomes" id="UP000807716"/>
    </source>
</evidence>
<dbReference type="OrthoDB" id="414243at2759"/>
<dbReference type="PANTHER" id="PTHR11571:SF150">
    <property type="entry name" value="GLUTATHIONE S-TRANSFERASE"/>
    <property type="match status" value="1"/>
</dbReference>
<dbReference type="InterPro" id="IPR036249">
    <property type="entry name" value="Thioredoxin-like_sf"/>
</dbReference>
<evidence type="ECO:0008006" key="5">
    <source>
        <dbReference type="Google" id="ProtNLM"/>
    </source>
</evidence>
<keyword evidence="4" id="KW-1185">Reference proteome</keyword>
<reference evidence="3" key="1">
    <citation type="journal article" date="2020" name="Fungal Divers.">
        <title>Resolving the Mortierellaceae phylogeny through synthesis of multi-gene phylogenetics and phylogenomics.</title>
        <authorList>
            <person name="Vandepol N."/>
            <person name="Liber J."/>
            <person name="Desiro A."/>
            <person name="Na H."/>
            <person name="Kennedy M."/>
            <person name="Barry K."/>
            <person name="Grigoriev I.V."/>
            <person name="Miller A.N."/>
            <person name="O'Donnell K."/>
            <person name="Stajich J.E."/>
            <person name="Bonito G."/>
        </authorList>
    </citation>
    <scope>NUCLEOTIDE SEQUENCE</scope>
    <source>
        <strain evidence="3">BC1065</strain>
    </source>
</reference>
<dbReference type="AlphaFoldDB" id="A0A9P6PN70"/>
<dbReference type="PROSITE" id="PS50405">
    <property type="entry name" value="GST_CTER"/>
    <property type="match status" value="1"/>
</dbReference>
<evidence type="ECO:0000259" key="1">
    <source>
        <dbReference type="PROSITE" id="PS50404"/>
    </source>
</evidence>
<gene>
    <name evidence="3" type="ORF">DFQ27_000136</name>
</gene>
<protein>
    <recommendedName>
        <fullName evidence="5">Glutathione S-transferase</fullName>
    </recommendedName>
</protein>
<feature type="domain" description="GST C-terminal" evidence="2">
    <location>
        <begin position="112"/>
        <end position="262"/>
    </location>
</feature>
<dbReference type="SUPFAM" id="SSF47616">
    <property type="entry name" value="GST C-terminal domain-like"/>
    <property type="match status" value="1"/>
</dbReference>
<dbReference type="InterPro" id="IPR004045">
    <property type="entry name" value="Glutathione_S-Trfase_N"/>
</dbReference>
<name>A0A9P6PN70_9FUNG</name>
<dbReference type="GO" id="GO:0006749">
    <property type="term" value="P:glutathione metabolic process"/>
    <property type="evidence" value="ECO:0007669"/>
    <property type="project" value="TreeGrafter"/>
</dbReference>
<dbReference type="GO" id="GO:0004364">
    <property type="term" value="F:glutathione transferase activity"/>
    <property type="evidence" value="ECO:0007669"/>
    <property type="project" value="TreeGrafter"/>
</dbReference>
<dbReference type="PANTHER" id="PTHR11571">
    <property type="entry name" value="GLUTATHIONE S-TRANSFERASE"/>
    <property type="match status" value="1"/>
</dbReference>
<evidence type="ECO:0000313" key="3">
    <source>
        <dbReference type="EMBL" id="KAG0249443.1"/>
    </source>
</evidence>
<dbReference type="Proteomes" id="UP000807716">
    <property type="component" value="Unassembled WGS sequence"/>
</dbReference>
<dbReference type="EMBL" id="JAAAJB010001000">
    <property type="protein sequence ID" value="KAG0249443.1"/>
    <property type="molecule type" value="Genomic_DNA"/>
</dbReference>
<sequence>MSGFLTYHTVNTTSSENAAILKNPEVVYKVTYFQYSHLGAIPRDILAYSGLKWENHKILAGDDWKDRAVSPFHCLPYIEVKLQSDPSKSVMLSESLNIDPFLAGKAGLLGDNEWEEAVIRSIYTNIICLREAFYQNVAVGPSFEGKVAAGEVYAKTTLVKWMAAIEFHLQENARQNPGGYLFGKKISLADIALDNTIDIISQYPEELGKPTLEAIAKSPAICKVIELVDSEPRLQAWRQSDEYTTIVYDSWIRNGTRHGNPAKKDIPFVKAATPAGNRALLVKYGILRRN</sequence>
<dbReference type="Gene3D" id="3.40.30.10">
    <property type="entry name" value="Glutaredoxin"/>
    <property type="match status" value="1"/>
</dbReference>
<dbReference type="InterPro" id="IPR036282">
    <property type="entry name" value="Glutathione-S-Trfase_C_sf"/>
</dbReference>
<accession>A0A9P6PN70</accession>